<dbReference type="OrthoDB" id="3473697at2"/>
<name>A0A1E7KGY5_9ACTN</name>
<evidence type="ECO:0000313" key="4">
    <source>
        <dbReference type="Proteomes" id="UP000176101"/>
    </source>
</evidence>
<dbReference type="EMBL" id="LJGU01000123">
    <property type="protein sequence ID" value="OEV03143.1"/>
    <property type="molecule type" value="Genomic_DNA"/>
</dbReference>
<keyword evidence="4" id="KW-1185">Reference proteome</keyword>
<gene>
    <name evidence="3" type="ORF">AN216_13140</name>
</gene>
<dbReference type="InterPro" id="IPR036890">
    <property type="entry name" value="HATPase_C_sf"/>
</dbReference>
<dbReference type="SUPFAM" id="SSF55874">
    <property type="entry name" value="ATPase domain of HSP90 chaperone/DNA topoisomerase II/histidine kinase"/>
    <property type="match status" value="1"/>
</dbReference>
<dbReference type="PANTHER" id="PTHR35526">
    <property type="entry name" value="ANTI-SIGMA-F FACTOR RSBW-RELATED"/>
    <property type="match status" value="1"/>
</dbReference>
<evidence type="ECO:0000256" key="1">
    <source>
        <dbReference type="ARBA" id="ARBA00022527"/>
    </source>
</evidence>
<dbReference type="Proteomes" id="UP000176101">
    <property type="component" value="Unassembled WGS sequence"/>
</dbReference>
<keyword evidence="1" id="KW-0418">Kinase</keyword>
<proteinExistence type="predicted"/>
<dbReference type="Pfam" id="PF13581">
    <property type="entry name" value="HATPase_c_2"/>
    <property type="match status" value="1"/>
</dbReference>
<evidence type="ECO:0000313" key="3">
    <source>
        <dbReference type="EMBL" id="OEV03143.1"/>
    </source>
</evidence>
<keyword evidence="1" id="KW-0808">Transferase</keyword>
<organism evidence="3 4">
    <name type="scientific">Streptomyces oceani</name>
    <dbReference type="NCBI Taxonomy" id="1075402"/>
    <lineage>
        <taxon>Bacteria</taxon>
        <taxon>Bacillati</taxon>
        <taxon>Actinomycetota</taxon>
        <taxon>Actinomycetes</taxon>
        <taxon>Kitasatosporales</taxon>
        <taxon>Streptomycetaceae</taxon>
        <taxon>Streptomyces</taxon>
    </lineage>
</organism>
<dbReference type="InterPro" id="IPR050267">
    <property type="entry name" value="Anti-sigma-factor_SerPK"/>
</dbReference>
<accession>A0A1E7KGY5</accession>
<evidence type="ECO:0000259" key="2">
    <source>
        <dbReference type="Pfam" id="PF13581"/>
    </source>
</evidence>
<sequence length="144" mass="15842">MTARIDPATEGQFAVQLSSTPRGARLARRLAVQQLAEWGWPYDCELSDTVGHLVSELAGNAARHARFPGRDFRLRLRWPDRRTLRIEVTDVRGDLPPEGVPAQPPGVLTESGRGLLVVEALATRWGVDPRPAPGKTVWAECAMP</sequence>
<dbReference type="Gene3D" id="3.30.565.10">
    <property type="entry name" value="Histidine kinase-like ATPase, C-terminal domain"/>
    <property type="match status" value="1"/>
</dbReference>
<comment type="caution">
    <text evidence="3">The sequence shown here is derived from an EMBL/GenBank/DDBJ whole genome shotgun (WGS) entry which is preliminary data.</text>
</comment>
<dbReference type="STRING" id="1075402.AN216_13140"/>
<feature type="domain" description="Histidine kinase/HSP90-like ATPase" evidence="2">
    <location>
        <begin position="18"/>
        <end position="138"/>
    </location>
</feature>
<dbReference type="GO" id="GO:0004674">
    <property type="term" value="F:protein serine/threonine kinase activity"/>
    <property type="evidence" value="ECO:0007669"/>
    <property type="project" value="UniProtKB-KW"/>
</dbReference>
<keyword evidence="1" id="KW-0723">Serine/threonine-protein kinase</keyword>
<reference evidence="3 4" key="1">
    <citation type="journal article" date="2016" name="Front. Microbiol.">
        <title>Comparative Genomics Analysis of Streptomyces Species Reveals Their Adaptation to the Marine Environment and Their Diversity at the Genomic Level.</title>
        <authorList>
            <person name="Tian X."/>
            <person name="Zhang Z."/>
            <person name="Yang T."/>
            <person name="Chen M."/>
            <person name="Li J."/>
            <person name="Chen F."/>
            <person name="Yang J."/>
            <person name="Li W."/>
            <person name="Zhang B."/>
            <person name="Zhang Z."/>
            <person name="Wu J."/>
            <person name="Zhang C."/>
            <person name="Long L."/>
            <person name="Xiao J."/>
        </authorList>
    </citation>
    <scope>NUCLEOTIDE SEQUENCE [LARGE SCALE GENOMIC DNA]</scope>
    <source>
        <strain evidence="3 4">SCSIO 02100</strain>
    </source>
</reference>
<dbReference type="PATRIC" id="fig|1075402.3.peg.2847"/>
<protein>
    <recommendedName>
        <fullName evidence="2">Histidine kinase/HSP90-like ATPase domain-containing protein</fullName>
    </recommendedName>
</protein>
<dbReference type="RefSeq" id="WP_070196841.1">
    <property type="nucleotide sequence ID" value="NZ_LJGU01000123.1"/>
</dbReference>
<dbReference type="InterPro" id="IPR003594">
    <property type="entry name" value="HATPase_dom"/>
</dbReference>
<dbReference type="CDD" id="cd16936">
    <property type="entry name" value="HATPase_RsbW-like"/>
    <property type="match status" value="1"/>
</dbReference>
<dbReference type="AlphaFoldDB" id="A0A1E7KGY5"/>
<dbReference type="PANTHER" id="PTHR35526:SF3">
    <property type="entry name" value="ANTI-SIGMA-F FACTOR RSBW"/>
    <property type="match status" value="1"/>
</dbReference>